<accession>A0ACC5XF35</accession>
<proteinExistence type="predicted"/>
<keyword evidence="2" id="KW-1185">Reference proteome</keyword>
<evidence type="ECO:0000313" key="2">
    <source>
        <dbReference type="Proteomes" id="UP000829447"/>
    </source>
</evidence>
<evidence type="ECO:0000313" key="1">
    <source>
        <dbReference type="EMBL" id="MCI4389812.1"/>
    </source>
</evidence>
<dbReference type="Proteomes" id="UP000829447">
    <property type="component" value="Linkage Group LG19"/>
</dbReference>
<protein>
    <submittedName>
        <fullName evidence="1">Uncharacterized protein</fullName>
    </submittedName>
</protein>
<name>A0ACC5XF35_PANGG</name>
<comment type="caution">
    <text evidence="1">The sequence shown here is derived from an EMBL/GenBank/DDBJ whole genome shotgun (WGS) entry which is preliminary data.</text>
</comment>
<reference evidence="1 2" key="1">
    <citation type="journal article" date="2022" name="bioRxiv">
        <title>An ancient truncated duplication of the anti-Mullerian hormone receptor type 2 gene is a potential conserved master sex determinant in the Pangasiidae catfish family.</title>
        <authorList>
            <person name="Wen M."/>
            <person name="Pan Q."/>
            <person name="Jouanno E."/>
            <person name="Montfort J."/>
            <person name="Zahm M."/>
            <person name="Cabau C."/>
            <person name="Klopp C."/>
            <person name="Iampietro C."/>
            <person name="Roques C."/>
            <person name="Bouchez O."/>
            <person name="Castinel A."/>
            <person name="Donnadieu C."/>
            <person name="Parrinello H."/>
            <person name="Poncet C."/>
            <person name="Belmonte E."/>
            <person name="Gautier V."/>
            <person name="Avarre J.-C."/>
            <person name="Dugue R."/>
            <person name="Gustiano R."/>
            <person name="Ha T.T.T."/>
            <person name="Campet M."/>
            <person name="Sriphairoj K."/>
            <person name="Ribolli J."/>
            <person name="de Almeida F.L."/>
            <person name="Desvignes T."/>
            <person name="Postlethwait J.H."/>
            <person name="Bucao C.F."/>
            <person name="Robinson-Rechavi M."/>
            <person name="Bobe J."/>
            <person name="Herpin A."/>
            <person name="Guiguen Y."/>
        </authorList>
    </citation>
    <scope>NUCLEOTIDE SEQUENCE [LARGE SCALE GENOMIC DNA]</scope>
    <source>
        <strain evidence="1">YG-Dec2019</strain>
    </source>
</reference>
<organism evidence="1 2">
    <name type="scientific">Pangasianodon gigas</name>
    <name type="common">Mekong giant catfish</name>
    <name type="synonym">Pangasius gigas</name>
    <dbReference type="NCBI Taxonomy" id="30993"/>
    <lineage>
        <taxon>Eukaryota</taxon>
        <taxon>Metazoa</taxon>
        <taxon>Chordata</taxon>
        <taxon>Craniata</taxon>
        <taxon>Vertebrata</taxon>
        <taxon>Euteleostomi</taxon>
        <taxon>Actinopterygii</taxon>
        <taxon>Neopterygii</taxon>
        <taxon>Teleostei</taxon>
        <taxon>Ostariophysi</taxon>
        <taxon>Siluriformes</taxon>
        <taxon>Pangasiidae</taxon>
        <taxon>Pangasianodon</taxon>
    </lineage>
</organism>
<sequence length="131" mass="14911">MDVFFGSWKFVKSENFDDYMKAIGVNDELRSVANVVKPVITISQEEESVVITTQTVVSKKELRFRLGEEFEEESTDGRSCKSVINLEGEKLIQVQKDESKEITIVREIQDGKLIMTLTLDEVTAVVTFEKV</sequence>
<gene>
    <name evidence="1" type="ORF">PGIGA_G00103280</name>
</gene>
<dbReference type="EMBL" id="CM040472">
    <property type="protein sequence ID" value="MCI4389812.1"/>
    <property type="molecule type" value="Genomic_DNA"/>
</dbReference>